<accession>A0ABW5EBB5</accession>
<keyword evidence="3" id="KW-1185">Reference proteome</keyword>
<gene>
    <name evidence="2" type="ORF">ACFSKX_08000</name>
</gene>
<evidence type="ECO:0000313" key="3">
    <source>
        <dbReference type="Proteomes" id="UP001597425"/>
    </source>
</evidence>
<dbReference type="InterPro" id="IPR049514">
    <property type="entry name" value="Fic-like_C"/>
</dbReference>
<feature type="domain" description="Filamentation induced by cAMP protein Fic-like C-terminal" evidence="1">
    <location>
        <begin position="1"/>
        <end position="44"/>
    </location>
</feature>
<evidence type="ECO:0000259" key="1">
    <source>
        <dbReference type="Pfam" id="PF21247"/>
    </source>
</evidence>
<proteinExistence type="predicted"/>
<dbReference type="RefSeq" id="WP_377535922.1">
    <property type="nucleotide sequence ID" value="NZ_JAPIVK010000024.1"/>
</dbReference>
<dbReference type="EMBL" id="JBHUJD010000008">
    <property type="protein sequence ID" value="MFD2310363.1"/>
    <property type="molecule type" value="Genomic_DNA"/>
</dbReference>
<protein>
    <submittedName>
        <fullName evidence="2">Fic family protein</fullName>
    </submittedName>
</protein>
<comment type="caution">
    <text evidence="2">The sequence shown here is derived from an EMBL/GenBank/DDBJ whole genome shotgun (WGS) entry which is preliminary data.</text>
</comment>
<dbReference type="Pfam" id="PF21247">
    <property type="entry name" value="Fic-like_C"/>
    <property type="match status" value="1"/>
</dbReference>
<name>A0ABW5EBB5_9GAMM</name>
<sequence length="55" mass="6371">MESLGLKDRVNFSRAYLEPALESGLLEMTQPDSPRSPTQKYRLTDKGRQWLTCKQ</sequence>
<organism evidence="2 3">
    <name type="scientific">Microbulbifer halophilus</name>
    <dbReference type="NCBI Taxonomy" id="453963"/>
    <lineage>
        <taxon>Bacteria</taxon>
        <taxon>Pseudomonadati</taxon>
        <taxon>Pseudomonadota</taxon>
        <taxon>Gammaproteobacteria</taxon>
        <taxon>Cellvibrionales</taxon>
        <taxon>Microbulbiferaceae</taxon>
        <taxon>Microbulbifer</taxon>
    </lineage>
</organism>
<dbReference type="Proteomes" id="UP001597425">
    <property type="component" value="Unassembled WGS sequence"/>
</dbReference>
<evidence type="ECO:0000313" key="2">
    <source>
        <dbReference type="EMBL" id="MFD2310363.1"/>
    </source>
</evidence>
<reference evidence="3" key="1">
    <citation type="journal article" date="2019" name="Int. J. Syst. Evol. Microbiol.">
        <title>The Global Catalogue of Microorganisms (GCM) 10K type strain sequencing project: providing services to taxonomists for standard genome sequencing and annotation.</title>
        <authorList>
            <consortium name="The Broad Institute Genomics Platform"/>
            <consortium name="The Broad Institute Genome Sequencing Center for Infectious Disease"/>
            <person name="Wu L."/>
            <person name="Ma J."/>
        </authorList>
    </citation>
    <scope>NUCLEOTIDE SEQUENCE [LARGE SCALE GENOMIC DNA]</scope>
    <source>
        <strain evidence="3">KCTC 12848</strain>
    </source>
</reference>